<proteinExistence type="predicted"/>
<accession>A0A0A9C0X1</accession>
<dbReference type="EMBL" id="GBRH01230845">
    <property type="protein sequence ID" value="JAD67050.1"/>
    <property type="molecule type" value="Transcribed_RNA"/>
</dbReference>
<evidence type="ECO:0000313" key="1">
    <source>
        <dbReference type="EMBL" id="JAD67050.1"/>
    </source>
</evidence>
<organism evidence="1">
    <name type="scientific">Arundo donax</name>
    <name type="common">Giant reed</name>
    <name type="synonym">Donax arundinaceus</name>
    <dbReference type="NCBI Taxonomy" id="35708"/>
    <lineage>
        <taxon>Eukaryota</taxon>
        <taxon>Viridiplantae</taxon>
        <taxon>Streptophyta</taxon>
        <taxon>Embryophyta</taxon>
        <taxon>Tracheophyta</taxon>
        <taxon>Spermatophyta</taxon>
        <taxon>Magnoliopsida</taxon>
        <taxon>Liliopsida</taxon>
        <taxon>Poales</taxon>
        <taxon>Poaceae</taxon>
        <taxon>PACMAD clade</taxon>
        <taxon>Arundinoideae</taxon>
        <taxon>Arundineae</taxon>
        <taxon>Arundo</taxon>
    </lineage>
</organism>
<reference evidence="1" key="2">
    <citation type="journal article" date="2015" name="Data Brief">
        <title>Shoot transcriptome of the giant reed, Arundo donax.</title>
        <authorList>
            <person name="Barrero R.A."/>
            <person name="Guerrero F.D."/>
            <person name="Moolhuijzen P."/>
            <person name="Goolsby J.A."/>
            <person name="Tidwell J."/>
            <person name="Bellgard S.E."/>
            <person name="Bellgard M.I."/>
        </authorList>
    </citation>
    <scope>NUCLEOTIDE SEQUENCE</scope>
    <source>
        <tissue evidence="1">Shoot tissue taken approximately 20 cm above the soil surface</tissue>
    </source>
</reference>
<sequence length="16" mass="1951">MLHNQTELGNKISRFY</sequence>
<reference evidence="1" key="1">
    <citation type="submission" date="2014-09" db="EMBL/GenBank/DDBJ databases">
        <authorList>
            <person name="Magalhaes I.L.F."/>
            <person name="Oliveira U."/>
            <person name="Santos F.R."/>
            <person name="Vidigal T.H.D.A."/>
            <person name="Brescovit A.D."/>
            <person name="Santos A.J."/>
        </authorList>
    </citation>
    <scope>NUCLEOTIDE SEQUENCE</scope>
    <source>
        <tissue evidence="1">Shoot tissue taken approximately 20 cm above the soil surface</tissue>
    </source>
</reference>
<name>A0A0A9C0X1_ARUDO</name>
<dbReference type="AlphaFoldDB" id="A0A0A9C0X1"/>
<protein>
    <submittedName>
        <fullName evidence="1">Uncharacterized protein</fullName>
    </submittedName>
</protein>